<gene>
    <name evidence="2" type="ORF">MSPICULIGERA_LOCUS8418</name>
</gene>
<feature type="non-terminal residue" evidence="2">
    <location>
        <position position="1"/>
    </location>
</feature>
<dbReference type="Proteomes" id="UP001177023">
    <property type="component" value="Unassembled WGS sequence"/>
</dbReference>
<protein>
    <submittedName>
        <fullName evidence="2">Uncharacterized protein</fullName>
    </submittedName>
</protein>
<reference evidence="2" key="1">
    <citation type="submission" date="2023-06" db="EMBL/GenBank/DDBJ databases">
        <authorList>
            <person name="Delattre M."/>
        </authorList>
    </citation>
    <scope>NUCLEOTIDE SEQUENCE</scope>
    <source>
        <strain evidence="2">AF72</strain>
    </source>
</reference>
<sequence length="166" mass="18413">MDIFVTDTLFYTICDCMYYAVPGYYGAYKTGKAAVEGSFTLFDNILKLIMFGALIGTDIAIVAKLYRMKVLGNHPRRRVEAAPPTVMSTHSEVASPRSATLMEPNSNGSRAVRRPMVREIPKSQADMGIEHRVKRGEVSMMSNHRSFGAKNHDESYGNGTGVMDHD</sequence>
<comment type="caution">
    <text evidence="2">The sequence shown here is derived from an EMBL/GenBank/DDBJ whole genome shotgun (WGS) entry which is preliminary data.</text>
</comment>
<feature type="region of interest" description="Disordered" evidence="1">
    <location>
        <begin position="147"/>
        <end position="166"/>
    </location>
</feature>
<evidence type="ECO:0000256" key="1">
    <source>
        <dbReference type="SAM" id="MobiDB-lite"/>
    </source>
</evidence>
<name>A0AA36FYZ4_9BILA</name>
<evidence type="ECO:0000313" key="2">
    <source>
        <dbReference type="EMBL" id="CAJ0569963.1"/>
    </source>
</evidence>
<proteinExistence type="predicted"/>
<organism evidence="2 3">
    <name type="scientific">Mesorhabditis spiculigera</name>
    <dbReference type="NCBI Taxonomy" id="96644"/>
    <lineage>
        <taxon>Eukaryota</taxon>
        <taxon>Metazoa</taxon>
        <taxon>Ecdysozoa</taxon>
        <taxon>Nematoda</taxon>
        <taxon>Chromadorea</taxon>
        <taxon>Rhabditida</taxon>
        <taxon>Rhabditina</taxon>
        <taxon>Rhabditomorpha</taxon>
        <taxon>Rhabditoidea</taxon>
        <taxon>Rhabditidae</taxon>
        <taxon>Mesorhabditinae</taxon>
        <taxon>Mesorhabditis</taxon>
    </lineage>
</organism>
<dbReference type="AlphaFoldDB" id="A0AA36FYZ4"/>
<evidence type="ECO:0000313" key="3">
    <source>
        <dbReference type="Proteomes" id="UP001177023"/>
    </source>
</evidence>
<accession>A0AA36FYZ4</accession>
<keyword evidence="3" id="KW-1185">Reference proteome</keyword>
<dbReference type="EMBL" id="CATQJA010002205">
    <property type="protein sequence ID" value="CAJ0569963.1"/>
    <property type="molecule type" value="Genomic_DNA"/>
</dbReference>